<dbReference type="HOGENOM" id="CLU_2341983_0_0_7"/>
<dbReference type="KEGG" id="acp:A2cp1_0953"/>
<evidence type="ECO:0000313" key="2">
    <source>
        <dbReference type="EMBL" id="ACL64304.1"/>
    </source>
</evidence>
<feature type="region of interest" description="Disordered" evidence="1">
    <location>
        <begin position="32"/>
        <end position="88"/>
    </location>
</feature>
<evidence type="ECO:0008006" key="4">
    <source>
        <dbReference type="Google" id="ProtNLM"/>
    </source>
</evidence>
<organism evidence="2 3">
    <name type="scientific">Anaeromyxobacter dehalogenans (strain ATCC BAA-258 / DSM 21875 / 2CP-1)</name>
    <dbReference type="NCBI Taxonomy" id="455488"/>
    <lineage>
        <taxon>Bacteria</taxon>
        <taxon>Pseudomonadati</taxon>
        <taxon>Myxococcota</taxon>
        <taxon>Myxococcia</taxon>
        <taxon>Myxococcales</taxon>
        <taxon>Cystobacterineae</taxon>
        <taxon>Anaeromyxobacteraceae</taxon>
        <taxon>Anaeromyxobacter</taxon>
    </lineage>
</organism>
<dbReference type="EMBL" id="CP001359">
    <property type="protein sequence ID" value="ACL64304.1"/>
    <property type="molecule type" value="Genomic_DNA"/>
</dbReference>
<gene>
    <name evidence="2" type="ordered locus">A2cp1_0953</name>
</gene>
<dbReference type="Proteomes" id="UP000007089">
    <property type="component" value="Chromosome"/>
</dbReference>
<sequence>MAAKDLGTKHSCFKCGTKFYDMKKPVPLCPKCGADQRESPALKPPAPERRVRAAARPVEPEAEEVEVDTDDLEDDAEDVDEAAEDDEP</sequence>
<accession>B8JEH8</accession>
<dbReference type="InterPro" id="IPR012644">
    <property type="entry name" value="CHP02300_FYDLN_acid"/>
</dbReference>
<dbReference type="Pfam" id="PF09538">
    <property type="entry name" value="FYDLN_acid"/>
    <property type="match status" value="1"/>
</dbReference>
<evidence type="ECO:0000313" key="3">
    <source>
        <dbReference type="Proteomes" id="UP000007089"/>
    </source>
</evidence>
<dbReference type="RefSeq" id="WP_012525013.1">
    <property type="nucleotide sequence ID" value="NC_011891.1"/>
</dbReference>
<feature type="compositionally biased region" description="Acidic residues" evidence="1">
    <location>
        <begin position="60"/>
        <end position="88"/>
    </location>
</feature>
<keyword evidence="3" id="KW-1185">Reference proteome</keyword>
<dbReference type="AlphaFoldDB" id="B8JEH8"/>
<proteinExistence type="predicted"/>
<name>B8JEH8_ANAD2</name>
<dbReference type="NCBIfam" id="TIGR02300">
    <property type="entry name" value="FYDLN_acid"/>
    <property type="match status" value="1"/>
</dbReference>
<reference evidence="2" key="1">
    <citation type="submission" date="2009-01" db="EMBL/GenBank/DDBJ databases">
        <title>Complete sequence of Anaeromyxobacter dehalogenans 2CP-1.</title>
        <authorList>
            <consortium name="US DOE Joint Genome Institute"/>
            <person name="Lucas S."/>
            <person name="Copeland A."/>
            <person name="Lapidus A."/>
            <person name="Glavina del Rio T."/>
            <person name="Dalin E."/>
            <person name="Tice H."/>
            <person name="Bruce D."/>
            <person name="Goodwin L."/>
            <person name="Pitluck S."/>
            <person name="Saunders E."/>
            <person name="Brettin T."/>
            <person name="Detter J.C."/>
            <person name="Han C."/>
            <person name="Larimer F."/>
            <person name="Land M."/>
            <person name="Hauser L."/>
            <person name="Kyrpides N."/>
            <person name="Ovchinnikova G."/>
            <person name="Beliaev A.S."/>
            <person name="Richardson P."/>
        </authorList>
    </citation>
    <scope>NUCLEOTIDE SEQUENCE</scope>
    <source>
        <strain evidence="2">2CP-1</strain>
    </source>
</reference>
<protein>
    <recommendedName>
        <fullName evidence="4">TIGR02300 family protein</fullName>
    </recommendedName>
</protein>
<feature type="compositionally biased region" description="Basic and acidic residues" evidence="1">
    <location>
        <begin position="34"/>
        <end position="51"/>
    </location>
</feature>
<evidence type="ECO:0000256" key="1">
    <source>
        <dbReference type="SAM" id="MobiDB-lite"/>
    </source>
</evidence>